<dbReference type="InterPro" id="IPR011704">
    <property type="entry name" value="ATPase_dyneun-rel_AAA"/>
</dbReference>
<organism evidence="2 3">
    <name type="scientific">Methylomonas koyamae</name>
    <dbReference type="NCBI Taxonomy" id="702114"/>
    <lineage>
        <taxon>Bacteria</taxon>
        <taxon>Pseudomonadati</taxon>
        <taxon>Pseudomonadota</taxon>
        <taxon>Gammaproteobacteria</taxon>
        <taxon>Methylococcales</taxon>
        <taxon>Methylococcaceae</taxon>
        <taxon>Methylomonas</taxon>
    </lineage>
</organism>
<dbReference type="Pfam" id="PF07728">
    <property type="entry name" value="AAA_5"/>
    <property type="match status" value="1"/>
</dbReference>
<dbReference type="STRING" id="702114.A1355_12760"/>
<gene>
    <name evidence="2" type="ORF">A1355_12760</name>
</gene>
<dbReference type="SUPFAM" id="SSF52540">
    <property type="entry name" value="P-loop containing nucleoside triphosphate hydrolases"/>
    <property type="match status" value="1"/>
</dbReference>
<dbReference type="InterPro" id="IPR027417">
    <property type="entry name" value="P-loop_NTPase"/>
</dbReference>
<dbReference type="Proteomes" id="UP000077628">
    <property type="component" value="Unassembled WGS sequence"/>
</dbReference>
<accession>A0A177N845</accession>
<evidence type="ECO:0000313" key="3">
    <source>
        <dbReference type="Proteomes" id="UP000077628"/>
    </source>
</evidence>
<sequence>MSELLPFNRFKPENLKISNPVRKLHHIFEDADCYALWSAYAAGRPLLVRGKPGTGKSQMARAIAEQLGWAFVAETVRGSTELSDLHWHFDAIGRLGEAQSLAVAKDPDLNKLDPPNFLSPGAFWWAYHWPTAEAQYQRCHTRTAPKPYCPEGWHQDTGGVVLLLDEIDKAEPDLPNGLLETLGEYRFTVPYVDAHEQAVNPVQAQPKKVLVIITTNEERELPKAFVRRCFVHNLKMEESPETIDVGDEQTLPKRLHWLMERGRLHFGKTIAQPVYKQAAELLWRDRDDNPHTQYPPGLAEYIDLLQALSSLSHAEQTQRLEKISQYALKKDLHDPAFSPGLPQRFPSA</sequence>
<feature type="domain" description="AAA+ ATPase" evidence="1">
    <location>
        <begin position="42"/>
        <end position="237"/>
    </location>
</feature>
<proteinExistence type="predicted"/>
<comment type="caution">
    <text evidence="2">The sequence shown here is derived from an EMBL/GenBank/DDBJ whole genome shotgun (WGS) entry which is preliminary data.</text>
</comment>
<dbReference type="RefSeq" id="WP_157197970.1">
    <property type="nucleotide sequence ID" value="NZ_LUUK01000204.1"/>
</dbReference>
<dbReference type="InterPro" id="IPR003593">
    <property type="entry name" value="AAA+_ATPase"/>
</dbReference>
<dbReference type="SMART" id="SM00382">
    <property type="entry name" value="AAA"/>
    <property type="match status" value="1"/>
</dbReference>
<dbReference type="AlphaFoldDB" id="A0A177N845"/>
<reference evidence="3" key="1">
    <citation type="submission" date="2016-03" db="EMBL/GenBank/DDBJ databases">
        <authorList>
            <person name="Heylen K."/>
            <person name="De Vos P."/>
            <person name="Vekeman B."/>
        </authorList>
    </citation>
    <scope>NUCLEOTIDE SEQUENCE [LARGE SCALE GENOMIC DNA]</scope>
    <source>
        <strain evidence="3">R-45383</strain>
    </source>
</reference>
<evidence type="ECO:0000313" key="2">
    <source>
        <dbReference type="EMBL" id="OAI14087.1"/>
    </source>
</evidence>
<dbReference type="OrthoDB" id="9783370at2"/>
<dbReference type="GO" id="GO:0005524">
    <property type="term" value="F:ATP binding"/>
    <property type="evidence" value="ECO:0007669"/>
    <property type="project" value="InterPro"/>
</dbReference>
<dbReference type="Gene3D" id="3.40.50.300">
    <property type="entry name" value="P-loop containing nucleotide triphosphate hydrolases"/>
    <property type="match status" value="1"/>
</dbReference>
<dbReference type="GO" id="GO:0016887">
    <property type="term" value="F:ATP hydrolysis activity"/>
    <property type="evidence" value="ECO:0007669"/>
    <property type="project" value="InterPro"/>
</dbReference>
<dbReference type="EMBL" id="LUUK01000204">
    <property type="protein sequence ID" value="OAI14087.1"/>
    <property type="molecule type" value="Genomic_DNA"/>
</dbReference>
<keyword evidence="3" id="KW-1185">Reference proteome</keyword>
<protein>
    <recommendedName>
        <fullName evidence="1">AAA+ ATPase domain-containing protein</fullName>
    </recommendedName>
</protein>
<evidence type="ECO:0000259" key="1">
    <source>
        <dbReference type="SMART" id="SM00382"/>
    </source>
</evidence>
<name>A0A177N845_9GAMM</name>